<proteinExistence type="predicted"/>
<dbReference type="AlphaFoldDB" id="A0A219AQ74"/>
<protein>
    <submittedName>
        <fullName evidence="1">Uncharacterized protein</fullName>
    </submittedName>
</protein>
<keyword evidence="2" id="KW-1185">Reference proteome</keyword>
<dbReference type="EMBL" id="LSBJ02000015">
    <property type="protein sequence ID" value="OWT42474.1"/>
    <property type="molecule type" value="Genomic_DNA"/>
</dbReference>
<evidence type="ECO:0000313" key="2">
    <source>
        <dbReference type="Proteomes" id="UP000078397"/>
    </source>
</evidence>
<reference evidence="1 2" key="1">
    <citation type="journal article" date="2016" name="PLoS Pathog.">
        <title>Biosynthesis of antibiotic leucinostatins in bio-control fungus Purpureocillium lilacinum and their inhibition on phytophthora revealed by genome mining.</title>
        <authorList>
            <person name="Wang G."/>
            <person name="Liu Z."/>
            <person name="Lin R."/>
            <person name="Li E."/>
            <person name="Mao Z."/>
            <person name="Ling J."/>
            <person name="Yang Y."/>
            <person name="Yin W.B."/>
            <person name="Xie B."/>
        </authorList>
    </citation>
    <scope>NUCLEOTIDE SEQUENCE [LARGE SCALE GENOMIC DNA]</scope>
    <source>
        <strain evidence="1">170</strain>
    </source>
</reference>
<dbReference type="RefSeq" id="XP_022284989.1">
    <property type="nucleotide sequence ID" value="XM_022430052.1"/>
</dbReference>
<comment type="caution">
    <text evidence="1">The sequence shown here is derived from an EMBL/GenBank/DDBJ whole genome shotgun (WGS) entry which is preliminary data.</text>
</comment>
<name>A0A219AQ74_METCM</name>
<sequence>MPTQGADRRYQIQFNSIQFDSSRFRTSGTKIFRSQVFRFCVLGRLELYIIKSDTPTVLYSALGQQRPTISRMLQGYGAVALPVQHDGTRSLQQASASKIGYLTLIATASNVRV</sequence>
<dbReference type="GeneID" id="33937211"/>
<gene>
    <name evidence="1" type="ORF">VFPPC_18445</name>
</gene>
<dbReference type="KEGG" id="pchm:VFPPC_18445"/>
<evidence type="ECO:0000313" key="1">
    <source>
        <dbReference type="EMBL" id="OWT42474.1"/>
    </source>
</evidence>
<dbReference type="Proteomes" id="UP000078397">
    <property type="component" value="Unassembled WGS sequence"/>
</dbReference>
<accession>A0A219AQ74</accession>
<organism evidence="1 2">
    <name type="scientific">Pochonia chlamydosporia 170</name>
    <dbReference type="NCBI Taxonomy" id="1380566"/>
    <lineage>
        <taxon>Eukaryota</taxon>
        <taxon>Fungi</taxon>
        <taxon>Dikarya</taxon>
        <taxon>Ascomycota</taxon>
        <taxon>Pezizomycotina</taxon>
        <taxon>Sordariomycetes</taxon>
        <taxon>Hypocreomycetidae</taxon>
        <taxon>Hypocreales</taxon>
        <taxon>Clavicipitaceae</taxon>
        <taxon>Pochonia</taxon>
    </lineage>
</organism>